<gene>
    <name evidence="2" type="ORF">DYU11_29810</name>
</gene>
<reference evidence="2 3" key="1">
    <citation type="submission" date="2018-08" db="EMBL/GenBank/DDBJ databases">
        <title>Fibrisoma montanum sp. nov., isolated from Danxia mountain soil.</title>
        <authorList>
            <person name="Huang Y."/>
        </authorList>
    </citation>
    <scope>NUCLEOTIDE SEQUENCE [LARGE SCALE GENOMIC DNA]</scope>
    <source>
        <strain evidence="2 3">HYT19</strain>
    </source>
</reference>
<dbReference type="AlphaFoldDB" id="A0A418LXY4"/>
<comment type="caution">
    <text evidence="2">The sequence shown here is derived from an EMBL/GenBank/DDBJ whole genome shotgun (WGS) entry which is preliminary data.</text>
</comment>
<dbReference type="EMBL" id="QXED01000013">
    <property type="protein sequence ID" value="RIV18151.1"/>
    <property type="molecule type" value="Genomic_DNA"/>
</dbReference>
<name>A0A418LXY4_9BACT</name>
<organism evidence="2 3">
    <name type="scientific">Fibrisoma montanum</name>
    <dbReference type="NCBI Taxonomy" id="2305895"/>
    <lineage>
        <taxon>Bacteria</taxon>
        <taxon>Pseudomonadati</taxon>
        <taxon>Bacteroidota</taxon>
        <taxon>Cytophagia</taxon>
        <taxon>Cytophagales</taxon>
        <taxon>Spirosomataceae</taxon>
        <taxon>Fibrisoma</taxon>
    </lineage>
</organism>
<dbReference type="Pfam" id="PF14088">
    <property type="entry name" value="DUF4268"/>
    <property type="match status" value="1"/>
</dbReference>
<proteinExistence type="predicted"/>
<feature type="domain" description="DUF4268" evidence="1">
    <location>
        <begin position="179"/>
        <end position="313"/>
    </location>
</feature>
<keyword evidence="3" id="KW-1185">Reference proteome</keyword>
<sequence>MEARRLGVLTKVDLRKIWPHEALDFTRWLSNEENIQLLCDELDIELENIKVEEAAGRFNVDIVAEEVVTKRRVIIENQLEITDHKHLGQLLTYAAAHDAGIIVWNVKNYTEEHKQAIDWFNRNMPEGISFFLVQVELWQIADSPPAPKFNVVSQPNNWAKTVKRTGNVDKDLPSELKLLQQKFWSDFREYVNNFIPKTSLNLGRTPRPQHWYDISIGTTKALIALTFNSRQKQLGCELYIRSDGAFYQMLKNDKEKIEAEVGGPLNWMDLPDSTAFRIITYQNFNPTSESGWQSNFEWLKSKAEIFQKTFKRYLVPSYGS</sequence>
<accession>A0A418LXY4</accession>
<evidence type="ECO:0000313" key="3">
    <source>
        <dbReference type="Proteomes" id="UP000283523"/>
    </source>
</evidence>
<dbReference type="Proteomes" id="UP000283523">
    <property type="component" value="Unassembled WGS sequence"/>
</dbReference>
<evidence type="ECO:0000313" key="2">
    <source>
        <dbReference type="EMBL" id="RIV18151.1"/>
    </source>
</evidence>
<protein>
    <submittedName>
        <fullName evidence="2">DUF4268 domain-containing protein</fullName>
    </submittedName>
</protein>
<evidence type="ECO:0000259" key="1">
    <source>
        <dbReference type="Pfam" id="PF14088"/>
    </source>
</evidence>
<dbReference type="OrthoDB" id="570199at2"/>
<dbReference type="InterPro" id="IPR025364">
    <property type="entry name" value="DUF4268"/>
</dbReference>
<dbReference type="RefSeq" id="WP_119671402.1">
    <property type="nucleotide sequence ID" value="NZ_QXED01000013.1"/>
</dbReference>